<dbReference type="Gene3D" id="1.20.120.430">
    <property type="entry name" value="tRNA modification GTPase MnmE domain 2"/>
    <property type="match status" value="1"/>
</dbReference>
<dbReference type="Proteomes" id="UP000828390">
    <property type="component" value="Unassembled WGS sequence"/>
</dbReference>
<evidence type="ECO:0000313" key="1">
    <source>
        <dbReference type="EMBL" id="KAH3775138.1"/>
    </source>
</evidence>
<evidence type="ECO:0008006" key="3">
    <source>
        <dbReference type="Google" id="ProtNLM"/>
    </source>
</evidence>
<keyword evidence="2" id="KW-1185">Reference proteome</keyword>
<gene>
    <name evidence="1" type="ORF">DPMN_176535</name>
</gene>
<proteinExistence type="predicted"/>
<accession>A0A9D4E9A0</accession>
<dbReference type="CDD" id="cd19776">
    <property type="entry name" value="Bbox2_TRIM25_C-IV"/>
    <property type="match status" value="1"/>
</dbReference>
<dbReference type="InterPro" id="IPR011042">
    <property type="entry name" value="6-blade_b-propeller_TolB-like"/>
</dbReference>
<name>A0A9D4E9A0_DREPO</name>
<evidence type="ECO:0000313" key="2">
    <source>
        <dbReference type="Proteomes" id="UP000828390"/>
    </source>
</evidence>
<reference evidence="1" key="2">
    <citation type="submission" date="2020-11" db="EMBL/GenBank/DDBJ databases">
        <authorList>
            <person name="McCartney M.A."/>
            <person name="Auch B."/>
            <person name="Kono T."/>
            <person name="Mallez S."/>
            <person name="Becker A."/>
            <person name="Gohl D.M."/>
            <person name="Silverstein K.A.T."/>
            <person name="Koren S."/>
            <person name="Bechman K.B."/>
            <person name="Herman A."/>
            <person name="Abrahante J.E."/>
            <person name="Garbe J."/>
        </authorList>
    </citation>
    <scope>NUCLEOTIDE SEQUENCE</scope>
    <source>
        <strain evidence="1">Duluth1</strain>
        <tissue evidence="1">Whole animal</tissue>
    </source>
</reference>
<dbReference type="Gene3D" id="3.30.160.60">
    <property type="entry name" value="Classic Zinc Finger"/>
    <property type="match status" value="1"/>
</dbReference>
<reference evidence="1" key="1">
    <citation type="journal article" date="2019" name="bioRxiv">
        <title>The Genome of the Zebra Mussel, Dreissena polymorpha: A Resource for Invasive Species Research.</title>
        <authorList>
            <person name="McCartney M.A."/>
            <person name="Auch B."/>
            <person name="Kono T."/>
            <person name="Mallez S."/>
            <person name="Zhang Y."/>
            <person name="Obille A."/>
            <person name="Becker A."/>
            <person name="Abrahante J.E."/>
            <person name="Garbe J."/>
            <person name="Badalamenti J.P."/>
            <person name="Herman A."/>
            <person name="Mangelson H."/>
            <person name="Liachko I."/>
            <person name="Sullivan S."/>
            <person name="Sone E.D."/>
            <person name="Koren S."/>
            <person name="Silverstein K.A.T."/>
            <person name="Beckman K.B."/>
            <person name="Gohl D.M."/>
        </authorList>
    </citation>
    <scope>NUCLEOTIDE SEQUENCE</scope>
    <source>
        <strain evidence="1">Duluth1</strain>
        <tissue evidence="1">Whole animal</tissue>
    </source>
</reference>
<dbReference type="EMBL" id="JAIWYP010000009">
    <property type="protein sequence ID" value="KAH3775138.1"/>
    <property type="molecule type" value="Genomic_DNA"/>
</dbReference>
<dbReference type="SUPFAM" id="SSF57845">
    <property type="entry name" value="B-box zinc-binding domain"/>
    <property type="match status" value="1"/>
</dbReference>
<sequence length="504" mass="56218">MEVSGKRSLPSNNRCEDHGKELDVFCQQHNIVCCSVCVTHFHSNCDDFISVQEAMNVSSMVDNEGDLMKKMQDLLSKFEAARGGEREMMRTVDTQGSDFERRVRKFRENINKTLDKLETTMIMKKDEISADERTVLKGRIDVCDVAINNIKDSLTKIKTISKGVSQERSFIVRSKFRTMNEKCKEVLTELVNGKGKFSLSFIPNEELIKALDSLGSINVKSTTKPTQMDNGSAFEPKLLKIGELDVASEKDETISTITGACYLQNDTIILSDESNSSLKMIPSGENNVSYVKKLSFAPWDVESIGEDEIIVRASSGDSKTENKLYVYKVSEVINDLRTFEIDGRPRAVSYHNGDIYIAASKGDELFILKTDTHGEAKNKIIPKKKVLCDPQYLLIHPSNAVVYVSDFKKGIAAVNIDGGVIFRRPNTEIDEFGGLAIDDNGDLFVCAGKPYGIYRVNPDGSGLVPFITWTDDTVDPQALAFNKSNRTFLVLCCRSNKALVYGYV</sequence>
<protein>
    <recommendedName>
        <fullName evidence="3">B box-type domain-containing protein</fullName>
    </recommendedName>
</protein>
<organism evidence="1 2">
    <name type="scientific">Dreissena polymorpha</name>
    <name type="common">Zebra mussel</name>
    <name type="synonym">Mytilus polymorpha</name>
    <dbReference type="NCBI Taxonomy" id="45954"/>
    <lineage>
        <taxon>Eukaryota</taxon>
        <taxon>Metazoa</taxon>
        <taxon>Spiralia</taxon>
        <taxon>Lophotrochozoa</taxon>
        <taxon>Mollusca</taxon>
        <taxon>Bivalvia</taxon>
        <taxon>Autobranchia</taxon>
        <taxon>Heteroconchia</taxon>
        <taxon>Euheterodonta</taxon>
        <taxon>Imparidentia</taxon>
        <taxon>Neoheterodontei</taxon>
        <taxon>Myida</taxon>
        <taxon>Dreissenoidea</taxon>
        <taxon>Dreissenidae</taxon>
        <taxon>Dreissena</taxon>
    </lineage>
</organism>
<dbReference type="AlphaFoldDB" id="A0A9D4E9A0"/>
<dbReference type="SUPFAM" id="SSF63825">
    <property type="entry name" value="YWTD domain"/>
    <property type="match status" value="1"/>
</dbReference>
<dbReference type="Gene3D" id="2.120.10.30">
    <property type="entry name" value="TolB, C-terminal domain"/>
    <property type="match status" value="1"/>
</dbReference>
<dbReference type="InterPro" id="IPR027368">
    <property type="entry name" value="MnmE_dom2"/>
</dbReference>
<comment type="caution">
    <text evidence="1">The sequence shown here is derived from an EMBL/GenBank/DDBJ whole genome shotgun (WGS) entry which is preliminary data.</text>
</comment>